<evidence type="ECO:0000256" key="2">
    <source>
        <dbReference type="SAM" id="MobiDB-lite"/>
    </source>
</evidence>
<evidence type="ECO:0000313" key="5">
    <source>
        <dbReference type="EMBL" id="KAJ3482285.1"/>
    </source>
</evidence>
<dbReference type="EMBL" id="JANAWD010000280">
    <property type="protein sequence ID" value="KAJ3482285.1"/>
    <property type="molecule type" value="Genomic_DNA"/>
</dbReference>
<keyword evidence="1" id="KW-0175">Coiled coil</keyword>
<evidence type="ECO:0000256" key="1">
    <source>
        <dbReference type="SAM" id="Coils"/>
    </source>
</evidence>
<feature type="transmembrane region" description="Helical" evidence="3">
    <location>
        <begin position="198"/>
        <end position="221"/>
    </location>
</feature>
<dbReference type="InterPro" id="IPR045338">
    <property type="entry name" value="DUF6535"/>
</dbReference>
<feature type="transmembrane region" description="Helical" evidence="3">
    <location>
        <begin position="258"/>
        <end position="281"/>
    </location>
</feature>
<keyword evidence="3" id="KW-0472">Membrane</keyword>
<name>A0AAD5V4J8_9APHY</name>
<keyword evidence="3" id="KW-1133">Transmembrane helix</keyword>
<feature type="domain" description="DUF6535" evidence="4">
    <location>
        <begin position="101"/>
        <end position="281"/>
    </location>
</feature>
<sequence length="785" mass="89613">MSYSTQDELNPGLAHTINIPLQTILQKSPDRPNTRSFSPQKDLAECPSPQSCPCCLKLKEKVQGVAFKDKTLTDSKEEFEQECAQLEKEHPELVAMEGNGWKTFLTTLRTRDAKDVKNHYENIDTLLVFAGLYSAILTAFIVEAYKLLQRDSSDTTAQVLIQISQQLSSIAANLGGLNATYIPPPLPTSPFTPEQSSVWLNGLWFVALILSLVTASLGMLVKQWLREYLNYPDMRPEEERRVRLFRIRGLRKFRVSEIAAFLPLLLQMSLILFFAGLALFTRSVHATIGWVITGFVIVWGVLLAGTIALPWFSSSCPYKTPFLKPITARSKRLLNNLYEKYLVDLITFDWHKTKRTHSGSTTRGPDAVFDELHVPAAVASRLFGVDAEITASKDVSLDVDALLDAYQTSGNIDAWEMGMRCVDPQDPSASLALLASVTNRRHLPSETSQVLQWNAWHELSWNENRVLFEGMTRCIRLSLMQAYNGRTKLDSSVVESLFMLNKCSKYLVENQRSPTPKDHALRLMAFALMRGALSAPFHPGCLPQYISGLLENEPCVWRMWDCSREPAILEALIKASRQVFEKPELLDDERKVVNLCDVIFFCAGRFIQDNQPTLRHEFSLLSILLASKVELLLDPSRKTLLPSRIFHWHCLLDMAMRLHRRIPGIIDESLFEALHTRSLTMFDLYVGDPGPFNTRDESFGKYLKDGTWEVSQKPGTPSCSIIWDLVLESYDEVEVRDRGAYAEYHDQWDYQKLQVDCRHRMEFILNYENNDWYSLFYYMSLQLSV</sequence>
<accession>A0AAD5V4J8</accession>
<feature type="coiled-coil region" evidence="1">
    <location>
        <begin position="69"/>
        <end position="96"/>
    </location>
</feature>
<keyword evidence="6" id="KW-1185">Reference proteome</keyword>
<dbReference type="AlphaFoldDB" id="A0AAD5V4J8"/>
<evidence type="ECO:0000259" key="4">
    <source>
        <dbReference type="Pfam" id="PF20153"/>
    </source>
</evidence>
<organism evidence="5 6">
    <name type="scientific">Meripilus lineatus</name>
    <dbReference type="NCBI Taxonomy" id="2056292"/>
    <lineage>
        <taxon>Eukaryota</taxon>
        <taxon>Fungi</taxon>
        <taxon>Dikarya</taxon>
        <taxon>Basidiomycota</taxon>
        <taxon>Agaricomycotina</taxon>
        <taxon>Agaricomycetes</taxon>
        <taxon>Polyporales</taxon>
        <taxon>Meripilaceae</taxon>
        <taxon>Meripilus</taxon>
    </lineage>
</organism>
<feature type="transmembrane region" description="Helical" evidence="3">
    <location>
        <begin position="287"/>
        <end position="312"/>
    </location>
</feature>
<gene>
    <name evidence="5" type="ORF">NLI96_g7067</name>
</gene>
<dbReference type="Proteomes" id="UP001212997">
    <property type="component" value="Unassembled WGS sequence"/>
</dbReference>
<keyword evidence="3" id="KW-0812">Transmembrane</keyword>
<reference evidence="5" key="1">
    <citation type="submission" date="2022-07" db="EMBL/GenBank/DDBJ databases">
        <title>Genome Sequence of Physisporinus lineatus.</title>
        <authorList>
            <person name="Buettner E."/>
        </authorList>
    </citation>
    <scope>NUCLEOTIDE SEQUENCE</scope>
    <source>
        <strain evidence="5">VT162</strain>
    </source>
</reference>
<comment type="caution">
    <text evidence="5">The sequence shown here is derived from an EMBL/GenBank/DDBJ whole genome shotgun (WGS) entry which is preliminary data.</text>
</comment>
<feature type="transmembrane region" description="Helical" evidence="3">
    <location>
        <begin position="126"/>
        <end position="145"/>
    </location>
</feature>
<evidence type="ECO:0000256" key="3">
    <source>
        <dbReference type="SAM" id="Phobius"/>
    </source>
</evidence>
<feature type="region of interest" description="Disordered" evidence="2">
    <location>
        <begin position="26"/>
        <end position="47"/>
    </location>
</feature>
<protein>
    <recommendedName>
        <fullName evidence="4">DUF6535 domain-containing protein</fullName>
    </recommendedName>
</protein>
<dbReference type="Pfam" id="PF20153">
    <property type="entry name" value="DUF6535"/>
    <property type="match status" value="1"/>
</dbReference>
<proteinExistence type="predicted"/>
<evidence type="ECO:0000313" key="6">
    <source>
        <dbReference type="Proteomes" id="UP001212997"/>
    </source>
</evidence>